<dbReference type="Proteomes" id="UP000249134">
    <property type="component" value="Chromosome 1"/>
</dbReference>
<dbReference type="AlphaFoldDB" id="A0A2X4W4B4"/>
<dbReference type="KEGG" id="blen:NCTC4824_01104"/>
<sequence length="554" mass="62485">MKKTAIIFISILAMMMMLVACSSNETKGNETEKKGNKEEVAINPVGELPIVDETMTLRMFAPQYASIENMETNLYTKWLEEKTNIHIDWDLVPNDALNDRKQLMLASGDYPEVILHGALTPEEQMRYGKQGVFLPLNDLIEKYAPNVKQAMESLEYLSQSITAPDGNIYSIPMVNECYHCTYPNKYWINEKWIKNVGLDIPTTTDELYTVLKAFKEKDPNGNGKADEVPLTGATEETMWGGNFAAYLMNPFIYNDADTYLRVQDNAVSLAANTDEWKEGLKYMNKLYSEGLIDMGAFTQNADAVNQLANRDSDNVMGSITTALISYAFSTDDQTPRHKEYVTVPPLKGPNGVQQANVQESVTSGQFALTNKATEEQQIAAIRLVDFLFTEEAVLLQEYGPEGQGWRKAEEGELDYDGNQAKYTQLPVEAAQTHNNGWEQIGPSLRTFEYRASFTAPEDPLAEGGYGTRLHQETKKNYEPYGTTEAYPSSIFIDLEDSSEAAQLKTTIGDYIESNLAQFVTGTQDIDKDWDKYIKGFKGLQLERYLEIYQQAYDR</sequence>
<gene>
    <name evidence="2" type="primary">lipO_2</name>
    <name evidence="2" type="ORF">NCTC4824_01104</name>
</gene>
<accession>A0A2X4W4B4</accession>
<evidence type="ECO:0000256" key="1">
    <source>
        <dbReference type="SAM" id="SignalP"/>
    </source>
</evidence>
<dbReference type="Pfam" id="PF01547">
    <property type="entry name" value="SBP_bac_1"/>
    <property type="match status" value="1"/>
</dbReference>
<reference evidence="2 3" key="1">
    <citation type="submission" date="2018-06" db="EMBL/GenBank/DDBJ databases">
        <authorList>
            <consortium name="Pathogen Informatics"/>
            <person name="Doyle S."/>
        </authorList>
    </citation>
    <scope>NUCLEOTIDE SEQUENCE [LARGE SCALE GENOMIC DNA]</scope>
    <source>
        <strain evidence="2 3">NCTC4824</strain>
    </source>
</reference>
<protein>
    <submittedName>
        <fullName evidence="2">Sugar ABC transporter substrate-binding protein</fullName>
    </submittedName>
</protein>
<feature type="chain" id="PRO_5015953011" evidence="1">
    <location>
        <begin position="23"/>
        <end position="554"/>
    </location>
</feature>
<evidence type="ECO:0000313" key="3">
    <source>
        <dbReference type="Proteomes" id="UP000249134"/>
    </source>
</evidence>
<keyword evidence="3" id="KW-1185">Reference proteome</keyword>
<dbReference type="PROSITE" id="PS51257">
    <property type="entry name" value="PROKAR_LIPOPROTEIN"/>
    <property type="match status" value="1"/>
</dbReference>
<keyword evidence="1" id="KW-0732">Signal</keyword>
<evidence type="ECO:0000313" key="2">
    <source>
        <dbReference type="EMBL" id="SQI53782.1"/>
    </source>
</evidence>
<feature type="signal peptide" evidence="1">
    <location>
        <begin position="1"/>
        <end position="22"/>
    </location>
</feature>
<dbReference type="SUPFAM" id="SSF53850">
    <property type="entry name" value="Periplasmic binding protein-like II"/>
    <property type="match status" value="1"/>
</dbReference>
<dbReference type="InterPro" id="IPR006059">
    <property type="entry name" value="SBP"/>
</dbReference>
<dbReference type="Gene3D" id="3.40.190.10">
    <property type="entry name" value="Periplasmic binding protein-like II"/>
    <property type="match status" value="2"/>
</dbReference>
<dbReference type="STRING" id="1348624.GCA_001591545_00200"/>
<name>A0A2X4W4B4_LEDLE</name>
<dbReference type="InterPro" id="IPR050490">
    <property type="entry name" value="Bact_solute-bd_prot1"/>
</dbReference>
<dbReference type="PANTHER" id="PTHR43649">
    <property type="entry name" value="ARABINOSE-BINDING PROTEIN-RELATED"/>
    <property type="match status" value="1"/>
</dbReference>
<dbReference type="RefSeq" id="WP_066136194.1">
    <property type="nucleotide sequence ID" value="NZ_CBCSGM010000001.1"/>
</dbReference>
<dbReference type="PANTHER" id="PTHR43649:SF12">
    <property type="entry name" value="DIACETYLCHITOBIOSE BINDING PROTEIN DASA"/>
    <property type="match status" value="1"/>
</dbReference>
<dbReference type="EMBL" id="LS483476">
    <property type="protein sequence ID" value="SQI53782.1"/>
    <property type="molecule type" value="Genomic_DNA"/>
</dbReference>
<dbReference type="CDD" id="cd13581">
    <property type="entry name" value="PBP2_AlgQ_like_2"/>
    <property type="match status" value="1"/>
</dbReference>
<proteinExistence type="predicted"/>
<organism evidence="2 3">
    <name type="scientific">Lederbergia lenta</name>
    <name type="common">Bacillus lentus</name>
    <dbReference type="NCBI Taxonomy" id="1467"/>
    <lineage>
        <taxon>Bacteria</taxon>
        <taxon>Bacillati</taxon>
        <taxon>Bacillota</taxon>
        <taxon>Bacilli</taxon>
        <taxon>Bacillales</taxon>
        <taxon>Bacillaceae</taxon>
        <taxon>Lederbergia</taxon>
    </lineage>
</organism>